<evidence type="ECO:0000313" key="9">
    <source>
        <dbReference type="Proteomes" id="UP001479436"/>
    </source>
</evidence>
<dbReference type="SMART" id="SM00119">
    <property type="entry name" value="HECTc"/>
    <property type="match status" value="1"/>
</dbReference>
<dbReference type="InterPro" id="IPR000569">
    <property type="entry name" value="HECT_dom"/>
</dbReference>
<gene>
    <name evidence="8" type="primary">HUL4_1</name>
    <name evidence="8" type="ORF">K7432_000890</name>
</gene>
<dbReference type="InterPro" id="IPR044611">
    <property type="entry name" value="E3A/B/C-like"/>
</dbReference>
<dbReference type="CDD" id="cd00078">
    <property type="entry name" value="HECTc"/>
    <property type="match status" value="1"/>
</dbReference>
<dbReference type="Gene3D" id="3.30.2410.10">
    <property type="entry name" value="Hect, E3 ligase catalytic domain"/>
    <property type="match status" value="1"/>
</dbReference>
<feature type="region of interest" description="Disordered" evidence="6">
    <location>
        <begin position="1"/>
        <end position="23"/>
    </location>
</feature>
<protein>
    <recommendedName>
        <fullName evidence="2">HECT-type E3 ubiquitin transferase</fullName>
        <ecNumber evidence="2">2.3.2.26</ecNumber>
    </recommendedName>
</protein>
<dbReference type="SUPFAM" id="SSF56204">
    <property type="entry name" value="Hect, E3 ligase catalytic domain"/>
    <property type="match status" value="1"/>
</dbReference>
<dbReference type="Pfam" id="PF00632">
    <property type="entry name" value="HECT"/>
    <property type="match status" value="1"/>
</dbReference>
<feature type="domain" description="HECT" evidence="7">
    <location>
        <begin position="382"/>
        <end position="709"/>
    </location>
</feature>
<name>A0ABR2WAE8_9FUNG</name>
<dbReference type="EC" id="2.3.2.26" evidence="2"/>
<comment type="catalytic activity">
    <reaction evidence="1">
        <text>S-ubiquitinyl-[E2 ubiquitin-conjugating enzyme]-L-cysteine + [acceptor protein]-L-lysine = [E2 ubiquitin-conjugating enzyme]-L-cysteine + N(6)-ubiquitinyl-[acceptor protein]-L-lysine.</text>
        <dbReference type="EC" id="2.3.2.26"/>
    </reaction>
</comment>
<reference evidence="8 9" key="1">
    <citation type="submission" date="2023-04" db="EMBL/GenBank/DDBJ databases">
        <title>Genome of Basidiobolus ranarum AG-B5.</title>
        <authorList>
            <person name="Stajich J.E."/>
            <person name="Carter-House D."/>
            <person name="Gryganskyi A."/>
        </authorList>
    </citation>
    <scope>NUCLEOTIDE SEQUENCE [LARGE SCALE GENOMIC DNA]</scope>
    <source>
        <strain evidence="8 9">AG-B5</strain>
    </source>
</reference>
<comment type="caution">
    <text evidence="8">The sequence shown here is derived from an EMBL/GenBank/DDBJ whole genome shotgun (WGS) entry which is preliminary data.</text>
</comment>
<organism evidence="8 9">
    <name type="scientific">Basidiobolus ranarum</name>
    <dbReference type="NCBI Taxonomy" id="34480"/>
    <lineage>
        <taxon>Eukaryota</taxon>
        <taxon>Fungi</taxon>
        <taxon>Fungi incertae sedis</taxon>
        <taxon>Zoopagomycota</taxon>
        <taxon>Entomophthoromycotina</taxon>
        <taxon>Basidiobolomycetes</taxon>
        <taxon>Basidiobolales</taxon>
        <taxon>Basidiobolaceae</taxon>
        <taxon>Basidiobolus</taxon>
    </lineage>
</organism>
<keyword evidence="8" id="KW-0012">Acyltransferase</keyword>
<dbReference type="Gene3D" id="3.30.2160.10">
    <property type="entry name" value="Hect, E3 ligase catalytic domain"/>
    <property type="match status" value="1"/>
</dbReference>
<feature type="active site" description="Glycyl thioester intermediate" evidence="5">
    <location>
        <position position="677"/>
    </location>
</feature>
<evidence type="ECO:0000256" key="2">
    <source>
        <dbReference type="ARBA" id="ARBA00012485"/>
    </source>
</evidence>
<evidence type="ECO:0000256" key="4">
    <source>
        <dbReference type="ARBA" id="ARBA00022786"/>
    </source>
</evidence>
<dbReference type="PANTHER" id="PTHR45700:SF9">
    <property type="entry name" value="HECT-TYPE E3 UBIQUITIN TRANSFERASE"/>
    <property type="match status" value="1"/>
</dbReference>
<dbReference type="GO" id="GO:0061630">
    <property type="term" value="F:ubiquitin protein ligase activity"/>
    <property type="evidence" value="ECO:0007669"/>
    <property type="project" value="UniProtKB-EC"/>
</dbReference>
<evidence type="ECO:0000256" key="3">
    <source>
        <dbReference type="ARBA" id="ARBA00022679"/>
    </source>
</evidence>
<dbReference type="EMBL" id="JASJQH010006893">
    <property type="protein sequence ID" value="KAK9728612.1"/>
    <property type="molecule type" value="Genomic_DNA"/>
</dbReference>
<evidence type="ECO:0000256" key="1">
    <source>
        <dbReference type="ARBA" id="ARBA00000885"/>
    </source>
</evidence>
<dbReference type="InterPro" id="IPR035983">
    <property type="entry name" value="Hect_E3_ubiquitin_ligase"/>
</dbReference>
<sequence length="709" mass="81526">MENPNIRGFGSASSPTPSSDSGDSMTSGRCMCCNSQLRFPVSVPCFRCTVCDMINDLNTPSYPQGYHRDGTSMNLTQLKRAIDSCKVPGSPSNYDSVERLIKNTFSSCDALNFSFSNGCSISLEECGIALDDVREAYRLILELPASVIRSLMSATDRLLKRPGRKLRRKDDVKFLIIILENPLLLQHNFPQETQYHHNLLKRIFGLISSLGNEIHHYIVNWFSRLNKNIISKRVDLVNHFITYRLTKEQRSRGRSTITYDNDWRIVAAARVMALLFAANNISQKLPIFDFYNTLVDYIDLVLDYDSWQQRSGRFSFCQYPFLISMGAKTRILEVDARRQMENKVKEAIITILFQKRVTVPYLVLHIRRDFLIEDSLNQLSVHQMDLKKKLKIEFVNEDGIDAGGLTKEWFLLLVRELFNPQYGMFTWDEESNYFWFNPASFETSDQYYLVGVIIGLAIYNSTILDIQFPLACYKKLLNIPVDFDDLKTLRPALAKGLQALLDYDNDDLEEVFCRDFVGEYEVFGDVYQIPLVTNGENIPVTKENRQEYVTKYSQFILTQSIAKQFEPFKRGFYHVCGGNALSLFRPEEIELLVRGSAEALDLEQLKSVTEYDGFDKEEETIRNFWSIFGAMTSELQRQLLVFITGSDRIPATGIANLTFKISCLGEDSERFPIAHTCFNQLCIYRYSTREKLNEKLLTAITESEGFGLK</sequence>
<evidence type="ECO:0000256" key="5">
    <source>
        <dbReference type="PROSITE-ProRule" id="PRU00104"/>
    </source>
</evidence>
<proteinExistence type="predicted"/>
<evidence type="ECO:0000259" key="7">
    <source>
        <dbReference type="PROSITE" id="PS50237"/>
    </source>
</evidence>
<evidence type="ECO:0000256" key="6">
    <source>
        <dbReference type="SAM" id="MobiDB-lite"/>
    </source>
</evidence>
<dbReference type="Gene3D" id="3.90.1750.10">
    <property type="entry name" value="Hect, E3 ligase catalytic domains"/>
    <property type="match status" value="1"/>
</dbReference>
<dbReference type="PROSITE" id="PS50237">
    <property type="entry name" value="HECT"/>
    <property type="match status" value="1"/>
</dbReference>
<keyword evidence="9" id="KW-1185">Reference proteome</keyword>
<keyword evidence="4 5" id="KW-0833">Ubl conjugation pathway</keyword>
<feature type="compositionally biased region" description="Low complexity" evidence="6">
    <location>
        <begin position="10"/>
        <end position="23"/>
    </location>
</feature>
<accession>A0ABR2WAE8</accession>
<evidence type="ECO:0000313" key="8">
    <source>
        <dbReference type="EMBL" id="KAK9728612.1"/>
    </source>
</evidence>
<dbReference type="Proteomes" id="UP001479436">
    <property type="component" value="Unassembled WGS sequence"/>
</dbReference>
<keyword evidence="3 8" id="KW-0808">Transferase</keyword>
<dbReference type="PANTHER" id="PTHR45700">
    <property type="entry name" value="UBIQUITIN-PROTEIN LIGASE E3C"/>
    <property type="match status" value="1"/>
</dbReference>